<dbReference type="Pfam" id="PF01762">
    <property type="entry name" value="Galactosyl_T"/>
    <property type="match status" value="1"/>
</dbReference>
<dbReference type="InterPro" id="IPR013320">
    <property type="entry name" value="ConA-like_dom_sf"/>
</dbReference>
<dbReference type="InterPro" id="IPR001079">
    <property type="entry name" value="Galectin_CRD"/>
</dbReference>
<dbReference type="SUPFAM" id="SSF49899">
    <property type="entry name" value="Concanavalin A-like lectins/glucanases"/>
    <property type="match status" value="1"/>
</dbReference>
<evidence type="ECO:0000256" key="3">
    <source>
        <dbReference type="ARBA" id="ARBA00004922"/>
    </source>
</evidence>
<dbReference type="GO" id="GO:0008378">
    <property type="term" value="F:galactosyltransferase activity"/>
    <property type="evidence" value="ECO:0007669"/>
    <property type="project" value="UniProtKB-ARBA"/>
</dbReference>
<dbReference type="AlphaFoldDB" id="A0A2Z7AI78"/>
<dbReference type="UniPathway" id="UPA00378"/>
<evidence type="ECO:0000256" key="11">
    <source>
        <dbReference type="ARBA" id="ARBA00023136"/>
    </source>
</evidence>
<dbReference type="PROSITE" id="PS51304">
    <property type="entry name" value="GALECTIN"/>
    <property type="match status" value="1"/>
</dbReference>
<dbReference type="Gene3D" id="3.90.550.50">
    <property type="match status" value="1"/>
</dbReference>
<feature type="chain" id="PRO_5016254821" evidence="13">
    <location>
        <begin position="21"/>
        <end position="625"/>
    </location>
</feature>
<keyword evidence="8" id="KW-0735">Signal-anchor</keyword>
<evidence type="ECO:0000256" key="6">
    <source>
        <dbReference type="ARBA" id="ARBA00022679"/>
    </source>
</evidence>
<dbReference type="GO" id="GO:1901137">
    <property type="term" value="P:carbohydrate derivative biosynthetic process"/>
    <property type="evidence" value="ECO:0007669"/>
    <property type="project" value="UniProtKB-ARBA"/>
</dbReference>
<keyword evidence="16" id="KW-1185">Reference proteome</keyword>
<dbReference type="GO" id="GO:0030246">
    <property type="term" value="F:carbohydrate binding"/>
    <property type="evidence" value="ECO:0007669"/>
    <property type="project" value="InterPro"/>
</dbReference>
<evidence type="ECO:0000313" key="15">
    <source>
        <dbReference type="EMBL" id="KZV21523.1"/>
    </source>
</evidence>
<feature type="signal peptide" evidence="13">
    <location>
        <begin position="1"/>
        <end position="20"/>
    </location>
</feature>
<dbReference type="PANTHER" id="PTHR11214">
    <property type="entry name" value="BETA-1,3-N-ACETYLGLUCOSAMINYLTRANSFERASE"/>
    <property type="match status" value="1"/>
</dbReference>
<sequence>MKSWWSGGLSIFLLLILVIGYLEVKNPINESFFRIPANLNTTNPLDWENHGPKNTSQLISDDPITSDLIFGQSTLSNEELRSFQAWRRFARFTAHDRLLPNASEAIEAGVAAFRKLMTSVEDEKRETNGSATEKGWKEKQCPRYLSDMNASEVHENGFGLRFPCGLTQGSSITFIGIPWGNFQVQLIGELLPGEPDPPIILQYNVTLNVDDISEELVIISQNTWTVAHGWGEEEHCPSAIQENRTKVDELDRCYKLGGDDYNQTINTNQSKNGSTNSSVVYDGRPRKHSPFKQNDLFAATLRIGSEGIHMMVDGNHITSFAFHEALEPWLVGKIRISGDLNVISVVASGLPTSDYLEHTTDISALKPVILTPQTELDLFVGVLSTANNLRRRMAVRSSWMQYPAVRSGQVAVRFFVGLNKNQTVNKELWDEARTFEDIQLMPFIDSYSLITWKTIAICIYGTEVVSAEFIMKTDDDSFVRVDEVLNSLDRINVTHGLLYGLIYSDLEPHREPDSKWYTTLEEWPDDKYPPWASGPGYVVSKDIAEAVSKKHRDGQLKMFKLEDVAVGIWILDMKNKGLQVRYEKDDRIVYECKDGYVVAHRQSPGELLCLWKKIQEKNLTICCRN</sequence>
<dbReference type="Pfam" id="PF00337">
    <property type="entry name" value="Gal-bind_lectin"/>
    <property type="match status" value="1"/>
</dbReference>
<dbReference type="SMART" id="SM00908">
    <property type="entry name" value="Gal-bind_lectin"/>
    <property type="match status" value="1"/>
</dbReference>
<dbReference type="InterPro" id="IPR002659">
    <property type="entry name" value="Glyco_trans_31"/>
</dbReference>
<dbReference type="GO" id="GO:0000139">
    <property type="term" value="C:Golgi membrane"/>
    <property type="evidence" value="ECO:0007669"/>
    <property type="project" value="UniProtKB-SubCell"/>
</dbReference>
<evidence type="ECO:0000256" key="10">
    <source>
        <dbReference type="ARBA" id="ARBA00023034"/>
    </source>
</evidence>
<keyword evidence="12" id="KW-0464">Manganese</keyword>
<dbReference type="EMBL" id="KV014884">
    <property type="protein sequence ID" value="KZV21523.1"/>
    <property type="molecule type" value="Genomic_DNA"/>
</dbReference>
<dbReference type="Proteomes" id="UP000250235">
    <property type="component" value="Unassembled WGS sequence"/>
</dbReference>
<accession>A0A2Z7AI78</accession>
<name>A0A2Z7AI78_9LAMI</name>
<keyword evidence="9" id="KW-1133">Transmembrane helix</keyword>
<evidence type="ECO:0000256" key="2">
    <source>
        <dbReference type="ARBA" id="ARBA00004323"/>
    </source>
</evidence>
<comment type="pathway">
    <text evidence="3">Protein modification; protein glycosylation.</text>
</comment>
<dbReference type="PANTHER" id="PTHR11214:SF263">
    <property type="entry name" value="BETA-1,3-GALACTOSYLTRANSFERASE GALT1-LIKE"/>
    <property type="match status" value="1"/>
</dbReference>
<comment type="subcellular location">
    <subcellularLocation>
        <location evidence="2">Golgi apparatus membrane</location>
        <topology evidence="2">Single-pass type II membrane protein</topology>
    </subcellularLocation>
</comment>
<evidence type="ECO:0000256" key="8">
    <source>
        <dbReference type="ARBA" id="ARBA00022968"/>
    </source>
</evidence>
<keyword evidence="11" id="KW-0472">Membrane</keyword>
<evidence type="ECO:0000256" key="12">
    <source>
        <dbReference type="ARBA" id="ARBA00023211"/>
    </source>
</evidence>
<evidence type="ECO:0000256" key="5">
    <source>
        <dbReference type="ARBA" id="ARBA00022676"/>
    </source>
</evidence>
<comment type="similarity">
    <text evidence="4">Belongs to the glycosyltransferase 31 family.</text>
</comment>
<keyword evidence="10" id="KW-0333">Golgi apparatus</keyword>
<reference evidence="15 16" key="1">
    <citation type="journal article" date="2015" name="Proc. Natl. Acad. Sci. U.S.A.">
        <title>The resurrection genome of Boea hygrometrica: A blueprint for survival of dehydration.</title>
        <authorList>
            <person name="Xiao L."/>
            <person name="Yang G."/>
            <person name="Zhang L."/>
            <person name="Yang X."/>
            <person name="Zhao S."/>
            <person name="Ji Z."/>
            <person name="Zhou Q."/>
            <person name="Hu M."/>
            <person name="Wang Y."/>
            <person name="Chen M."/>
            <person name="Xu Y."/>
            <person name="Jin H."/>
            <person name="Xiao X."/>
            <person name="Hu G."/>
            <person name="Bao F."/>
            <person name="Hu Y."/>
            <person name="Wan P."/>
            <person name="Li L."/>
            <person name="Deng X."/>
            <person name="Kuang T."/>
            <person name="Xiang C."/>
            <person name="Zhu J.K."/>
            <person name="Oliver M.J."/>
            <person name="He Y."/>
        </authorList>
    </citation>
    <scope>NUCLEOTIDE SEQUENCE [LARGE SCALE GENOMIC DNA]</scope>
    <source>
        <strain evidence="16">cv. XS01</strain>
    </source>
</reference>
<proteinExistence type="inferred from homology"/>
<keyword evidence="13" id="KW-0732">Signal</keyword>
<evidence type="ECO:0000256" key="1">
    <source>
        <dbReference type="ARBA" id="ARBA00001936"/>
    </source>
</evidence>
<organism evidence="15 16">
    <name type="scientific">Dorcoceras hygrometricum</name>
    <dbReference type="NCBI Taxonomy" id="472368"/>
    <lineage>
        <taxon>Eukaryota</taxon>
        <taxon>Viridiplantae</taxon>
        <taxon>Streptophyta</taxon>
        <taxon>Embryophyta</taxon>
        <taxon>Tracheophyta</taxon>
        <taxon>Spermatophyta</taxon>
        <taxon>Magnoliopsida</taxon>
        <taxon>eudicotyledons</taxon>
        <taxon>Gunneridae</taxon>
        <taxon>Pentapetalae</taxon>
        <taxon>asterids</taxon>
        <taxon>lamiids</taxon>
        <taxon>Lamiales</taxon>
        <taxon>Gesneriaceae</taxon>
        <taxon>Didymocarpoideae</taxon>
        <taxon>Trichosporeae</taxon>
        <taxon>Loxocarpinae</taxon>
        <taxon>Dorcoceras</taxon>
    </lineage>
</organism>
<evidence type="ECO:0000256" key="4">
    <source>
        <dbReference type="ARBA" id="ARBA00008661"/>
    </source>
</evidence>
<gene>
    <name evidence="15" type="ORF">F511_08288</name>
</gene>
<feature type="domain" description="Galectin" evidence="14">
    <location>
        <begin position="158"/>
        <end position="348"/>
    </location>
</feature>
<dbReference type="OrthoDB" id="2139606at2759"/>
<dbReference type="Gene3D" id="2.60.120.200">
    <property type="match status" value="1"/>
</dbReference>
<keyword evidence="6 15" id="KW-0808">Transferase</keyword>
<comment type="cofactor">
    <cofactor evidence="1">
        <name>Mn(2+)</name>
        <dbReference type="ChEBI" id="CHEBI:29035"/>
    </cofactor>
</comment>
<protein>
    <submittedName>
        <fullName evidence="15">Beta-1,3-galactosyltransferase 15-like</fullName>
    </submittedName>
</protein>
<evidence type="ECO:0000256" key="9">
    <source>
        <dbReference type="ARBA" id="ARBA00022989"/>
    </source>
</evidence>
<keyword evidence="7" id="KW-0812">Transmembrane</keyword>
<evidence type="ECO:0000259" key="14">
    <source>
        <dbReference type="PROSITE" id="PS51304"/>
    </source>
</evidence>
<keyword evidence="5 15" id="KW-0328">Glycosyltransferase</keyword>
<evidence type="ECO:0000313" key="16">
    <source>
        <dbReference type="Proteomes" id="UP000250235"/>
    </source>
</evidence>
<evidence type="ECO:0000256" key="13">
    <source>
        <dbReference type="SAM" id="SignalP"/>
    </source>
</evidence>
<evidence type="ECO:0000256" key="7">
    <source>
        <dbReference type="ARBA" id="ARBA00022692"/>
    </source>
</evidence>